<dbReference type="InterPro" id="IPR010179">
    <property type="entry name" value="CRISPR-assoc_prot_Cse3"/>
</dbReference>
<dbReference type="SMART" id="SM01101">
    <property type="entry name" value="CRISPR_assoc"/>
    <property type="match status" value="1"/>
</dbReference>
<protein>
    <submittedName>
        <fullName evidence="1">Type I-E CRISPR-associated protein Cas6/Cse3/CasE</fullName>
    </submittedName>
</protein>
<name>A0A5M9ZX53_9BIFI</name>
<evidence type="ECO:0000313" key="1">
    <source>
        <dbReference type="EMBL" id="KAA8832175.1"/>
    </source>
</evidence>
<gene>
    <name evidence="1" type="primary">cas6e</name>
    <name evidence="1" type="ORF">EMO89_01310</name>
</gene>
<sequence length="222" mass="24925">MTQFTRIVIDPRHRHARWAMMSLERLHAIVARSVDPSHDGSQRVLWRLDVGRNGRPSRLYIVSTVIPDAQVLFEELGAGPNSVATCAYEPFLDRLAIGQEWGFRLKANPTRSKASGSLAVRGKREGLTRVDDQLEWLYRKAKEAGFHMPINRLDMPEVMVRDSRLVDFRRRGATVTLASAVYDGVLAVDDPELLRHALTSGIGRAKGYGFGLLSLVPLPKRQ</sequence>
<dbReference type="OrthoDB" id="9795689at2"/>
<accession>A0A5M9ZX53</accession>
<dbReference type="RefSeq" id="WP_150380576.1">
    <property type="nucleotide sequence ID" value="NZ_RZUI01000001.1"/>
</dbReference>
<evidence type="ECO:0000313" key="2">
    <source>
        <dbReference type="Proteomes" id="UP000412028"/>
    </source>
</evidence>
<dbReference type="Gene3D" id="3.30.70.1210">
    <property type="entry name" value="Crispr-associated protein, domain 2"/>
    <property type="match status" value="1"/>
</dbReference>
<dbReference type="SUPFAM" id="SSF117987">
    <property type="entry name" value="CRISPR-associated protein"/>
    <property type="match status" value="2"/>
</dbReference>
<organism evidence="1 2">
    <name type="scientific">Bifidobacterium tissieri</name>
    <dbReference type="NCBI Taxonomy" id="1630162"/>
    <lineage>
        <taxon>Bacteria</taxon>
        <taxon>Bacillati</taxon>
        <taxon>Actinomycetota</taxon>
        <taxon>Actinomycetes</taxon>
        <taxon>Bifidobacteriales</taxon>
        <taxon>Bifidobacteriaceae</taxon>
        <taxon>Bifidobacterium</taxon>
    </lineage>
</organism>
<dbReference type="Pfam" id="PF08798">
    <property type="entry name" value="CRISPR_assoc"/>
    <property type="match status" value="1"/>
</dbReference>
<dbReference type="EMBL" id="RZUI01000001">
    <property type="protein sequence ID" value="KAA8832175.1"/>
    <property type="molecule type" value="Genomic_DNA"/>
</dbReference>
<dbReference type="Proteomes" id="UP000412028">
    <property type="component" value="Unassembled WGS sequence"/>
</dbReference>
<dbReference type="Gene3D" id="3.30.70.1200">
    <property type="entry name" value="Crispr-associated protein, domain 1"/>
    <property type="match status" value="1"/>
</dbReference>
<dbReference type="AlphaFoldDB" id="A0A5M9ZX53"/>
<dbReference type="CDD" id="cd09727">
    <property type="entry name" value="Cas6_I-E"/>
    <property type="match status" value="1"/>
</dbReference>
<comment type="caution">
    <text evidence="1">The sequence shown here is derived from an EMBL/GenBank/DDBJ whole genome shotgun (WGS) entry which is preliminary data.</text>
</comment>
<proteinExistence type="predicted"/>
<dbReference type="NCBIfam" id="TIGR01907">
    <property type="entry name" value="casE_Cse3"/>
    <property type="match status" value="1"/>
</dbReference>
<reference evidence="1 2" key="1">
    <citation type="journal article" date="2019" name="Syst. Appl. Microbiol.">
        <title>Characterization of Bifidobacterium species in feaces of the Egyptian fruit bat: Description of B. vespertilionis sp. nov. and B. rousetti sp. nov.</title>
        <authorList>
            <person name="Modesto M."/>
            <person name="Satti M."/>
            <person name="Watanabe K."/>
            <person name="Puglisi E."/>
            <person name="Morelli L."/>
            <person name="Huang C.-H."/>
            <person name="Liou J.-S."/>
            <person name="Miyashita M."/>
            <person name="Tamura T."/>
            <person name="Saito S."/>
            <person name="Mori K."/>
            <person name="Huang L."/>
            <person name="Sciavilla P."/>
            <person name="Sandri C."/>
            <person name="Spiezio C."/>
            <person name="Vitali F."/>
            <person name="Cavalieri D."/>
            <person name="Perpetuini G."/>
            <person name="Tofalo R."/>
            <person name="Bonetti A."/>
            <person name="Arita M."/>
            <person name="Mattarelli P."/>
        </authorList>
    </citation>
    <scope>NUCLEOTIDE SEQUENCE [LARGE SCALE GENOMIC DNA]</scope>
    <source>
        <strain evidence="1 2">RST7</strain>
    </source>
</reference>